<dbReference type="Gene3D" id="1.25.40.420">
    <property type="match status" value="1"/>
</dbReference>
<evidence type="ECO:0000313" key="6">
    <source>
        <dbReference type="Proteomes" id="UP001163823"/>
    </source>
</evidence>
<dbReference type="SUPFAM" id="SSF54695">
    <property type="entry name" value="POZ domain"/>
    <property type="match status" value="1"/>
</dbReference>
<dbReference type="EMBL" id="JARAOO010000006">
    <property type="protein sequence ID" value="KAJ7965109.1"/>
    <property type="molecule type" value="Genomic_DNA"/>
</dbReference>
<dbReference type="CDD" id="cd14733">
    <property type="entry name" value="BACK"/>
    <property type="match status" value="1"/>
</dbReference>
<dbReference type="KEGG" id="qsa:O6P43_014812"/>
<evidence type="ECO:0000256" key="3">
    <source>
        <dbReference type="ARBA" id="ARBA00004906"/>
    </source>
</evidence>
<evidence type="ECO:0000313" key="5">
    <source>
        <dbReference type="EMBL" id="KAJ7965108.1"/>
    </source>
</evidence>
<dbReference type="AlphaFoldDB" id="A0AAD7LVG8"/>
<reference evidence="5" key="1">
    <citation type="journal article" date="2023" name="Science">
        <title>Elucidation of the pathway for biosynthesis of saponin adjuvants from the soapbark tree.</title>
        <authorList>
            <person name="Reed J."/>
            <person name="Orme A."/>
            <person name="El-Demerdash A."/>
            <person name="Owen C."/>
            <person name="Martin L.B.B."/>
            <person name="Misra R.C."/>
            <person name="Kikuchi S."/>
            <person name="Rejzek M."/>
            <person name="Martin A.C."/>
            <person name="Harkess A."/>
            <person name="Leebens-Mack J."/>
            <person name="Louveau T."/>
            <person name="Stephenson M.J."/>
            <person name="Osbourn A."/>
        </authorList>
    </citation>
    <scope>NUCLEOTIDE SEQUENCE</scope>
    <source>
        <strain evidence="5">S10</strain>
    </source>
</reference>
<dbReference type="InterPro" id="IPR044784">
    <property type="entry name" value="At1g01640-like"/>
</dbReference>
<comment type="pathway">
    <text evidence="3">Protein modification; protein ubiquitination.</text>
</comment>
<sequence length="269" mass="30265">MDCCICTTMPFPLRPPRNTICGACYDGARNIIGLISKPAETDQKGTQDLNCSPFSPPNSCKKLDEVSILMLQMTKTMDEQTEAINFLKGFIAAFSEQIHTDILVKPGNDGPSIPAHKAILATRSEIFKNMLDSDECKTAPNGTITLPELNHEELKCLIEFLYSGSLTLEKLEKHGYSLLLAADKYEIPYLQKLCERHMHKSLSTSNALDFLEISSICSNKELMERSLSFIVKNFHFIAFLPKYDEFVHKNPHLALQVTREFLKSKGKTN</sequence>
<dbReference type="PROSITE" id="PS50097">
    <property type="entry name" value="BTB"/>
    <property type="match status" value="1"/>
</dbReference>
<dbReference type="SMART" id="SM00225">
    <property type="entry name" value="BTB"/>
    <property type="match status" value="1"/>
</dbReference>
<evidence type="ECO:0000256" key="1">
    <source>
        <dbReference type="ARBA" id="ARBA00002668"/>
    </source>
</evidence>
<name>A0AAD7LVG8_QUISA</name>
<dbReference type="PANTHER" id="PTHR47274">
    <property type="entry name" value="BTB/POZ DOMAIN CONTAINING PROTEIN, EXPRESSED-RELATED"/>
    <property type="match status" value="1"/>
</dbReference>
<evidence type="ECO:0000259" key="4">
    <source>
        <dbReference type="PROSITE" id="PS50097"/>
    </source>
</evidence>
<comment type="subcellular location">
    <subcellularLocation>
        <location evidence="2">Endomembrane system</location>
        <topology evidence="2">Peripheral membrane protein</topology>
    </subcellularLocation>
</comment>
<dbReference type="InterPro" id="IPR011333">
    <property type="entry name" value="SKP1/BTB/POZ_sf"/>
</dbReference>
<dbReference type="PANTHER" id="PTHR47274:SF1">
    <property type="entry name" value="BTB_POZ DOMAIN CONTAINING PROTEIN, EXPRESSED"/>
    <property type="match status" value="1"/>
</dbReference>
<organism evidence="5 6">
    <name type="scientific">Quillaja saponaria</name>
    <name type="common">Soap bark tree</name>
    <dbReference type="NCBI Taxonomy" id="32244"/>
    <lineage>
        <taxon>Eukaryota</taxon>
        <taxon>Viridiplantae</taxon>
        <taxon>Streptophyta</taxon>
        <taxon>Embryophyta</taxon>
        <taxon>Tracheophyta</taxon>
        <taxon>Spermatophyta</taxon>
        <taxon>Magnoliopsida</taxon>
        <taxon>eudicotyledons</taxon>
        <taxon>Gunneridae</taxon>
        <taxon>Pentapetalae</taxon>
        <taxon>rosids</taxon>
        <taxon>fabids</taxon>
        <taxon>Fabales</taxon>
        <taxon>Quillajaceae</taxon>
        <taxon>Quillaja</taxon>
    </lineage>
</organism>
<protein>
    <submittedName>
        <fullName evidence="5">BTB/POZ domain-containing protein</fullName>
    </submittedName>
</protein>
<gene>
    <name evidence="5" type="ORF">O6P43_014812</name>
</gene>
<accession>A0AAD7LVG8</accession>
<feature type="domain" description="BTB" evidence="4">
    <location>
        <begin position="100"/>
        <end position="170"/>
    </location>
</feature>
<comment type="caution">
    <text evidence="5">The sequence shown here is derived from an EMBL/GenBank/DDBJ whole genome shotgun (WGS) entry which is preliminary data.</text>
</comment>
<dbReference type="InterPro" id="IPR000210">
    <property type="entry name" value="BTB/POZ_dom"/>
</dbReference>
<comment type="function">
    <text evidence="1">May act as a substrate-specific adapter of an E3 ubiquitin-protein ligase complex (CUL3-RBX1-BTB) which mediates the ubiquitination and subsequent proteasomal degradation of target proteins.</text>
</comment>
<dbReference type="Proteomes" id="UP001163823">
    <property type="component" value="Chromosome 6"/>
</dbReference>
<dbReference type="EMBL" id="JARAOO010000006">
    <property type="protein sequence ID" value="KAJ7965108.1"/>
    <property type="molecule type" value="Genomic_DNA"/>
</dbReference>
<dbReference type="GO" id="GO:0012505">
    <property type="term" value="C:endomembrane system"/>
    <property type="evidence" value="ECO:0007669"/>
    <property type="project" value="UniProtKB-SubCell"/>
</dbReference>
<dbReference type="Pfam" id="PF00651">
    <property type="entry name" value="BTB"/>
    <property type="match status" value="1"/>
</dbReference>
<evidence type="ECO:0000256" key="2">
    <source>
        <dbReference type="ARBA" id="ARBA00004184"/>
    </source>
</evidence>
<dbReference type="Gene3D" id="3.30.710.10">
    <property type="entry name" value="Potassium Channel Kv1.1, Chain A"/>
    <property type="match status" value="1"/>
</dbReference>
<proteinExistence type="predicted"/>
<keyword evidence="6" id="KW-1185">Reference proteome</keyword>